<protein>
    <submittedName>
        <fullName evidence="1">Uncharacterized protein</fullName>
    </submittedName>
</protein>
<accession>A0A4R9K0N0</accession>
<keyword evidence="2" id="KW-1185">Reference proteome</keyword>
<evidence type="ECO:0000313" key="2">
    <source>
        <dbReference type="Proteomes" id="UP000297762"/>
    </source>
</evidence>
<reference evidence="1" key="1">
    <citation type="journal article" date="2019" name="PLoS Negl. Trop. Dis.">
        <title>Revisiting the worldwide diversity of Leptospira species in the environment.</title>
        <authorList>
            <person name="Vincent A.T."/>
            <person name="Schiettekatte O."/>
            <person name="Bourhy P."/>
            <person name="Veyrier F.J."/>
            <person name="Picardeau M."/>
        </authorList>
    </citation>
    <scope>NUCLEOTIDE SEQUENCE [LARGE SCALE GENOMIC DNA]</scope>
    <source>
        <strain evidence="1">201702455</strain>
    </source>
</reference>
<evidence type="ECO:0000313" key="1">
    <source>
        <dbReference type="EMBL" id="TGL57579.1"/>
    </source>
</evidence>
<dbReference type="Proteomes" id="UP000297762">
    <property type="component" value="Unassembled WGS sequence"/>
</dbReference>
<dbReference type="AlphaFoldDB" id="A0A4R9K0N0"/>
<dbReference type="OrthoDB" id="316455at2"/>
<dbReference type="RefSeq" id="WP_135651477.1">
    <property type="nucleotide sequence ID" value="NZ_RQGF01000043.1"/>
</dbReference>
<proteinExistence type="predicted"/>
<name>A0A4R9K0N0_9LEPT</name>
<comment type="caution">
    <text evidence="1">The sequence shown here is derived from an EMBL/GenBank/DDBJ whole genome shotgun (WGS) entry which is preliminary data.</text>
</comment>
<organism evidence="1 2">
    <name type="scientific">Leptospira sarikeiensis</name>
    <dbReference type="NCBI Taxonomy" id="2484943"/>
    <lineage>
        <taxon>Bacteria</taxon>
        <taxon>Pseudomonadati</taxon>
        <taxon>Spirochaetota</taxon>
        <taxon>Spirochaetia</taxon>
        <taxon>Leptospirales</taxon>
        <taxon>Leptospiraceae</taxon>
        <taxon>Leptospira</taxon>
    </lineage>
</organism>
<sequence length="432" mass="51425">MKRLLWILFVFPNILFSESLPSPFSMGVSFSGYDSRFYTKRQETIWIRTDLCLKYPILFESFPECSKHKFFLEKRGETFLGSYLYEDQRIYLSYGNRFRPLQHFFFLRETFDFSSFWFLEQPTVRTGFLGIKIGESMFGSYYAENSAKKQPGFFFKPYKNYLEFAYSPETKEGFFLLEFPSSEERKSETKPYWFRTEIYGTKADPQGIFSASWSDREKDRRIFFSGFRGRAGQLFNLSDSREPEERAELFRFVWEPGLYQRFQFAESDLYSSDGKRSYSAKSILGRISILEFPWIAVLAQLRTYSFSETSEWIWGRGLYLSYQKRFWKWEIGQEWRKNGDRLTEAGIQLSIGKEWKIYSSLVYADERNLLPSFAEESITPEETGLVVNDKAFYSFLRIFHPYFAIHIRHTREKESSGDGLSVRFQVYLPVLE</sequence>
<dbReference type="EMBL" id="RQGF01000043">
    <property type="protein sequence ID" value="TGL57579.1"/>
    <property type="molecule type" value="Genomic_DNA"/>
</dbReference>
<gene>
    <name evidence="1" type="ORF">EHQ64_19470</name>
</gene>